<evidence type="ECO:0000256" key="2">
    <source>
        <dbReference type="SAM" id="Phobius"/>
    </source>
</evidence>
<dbReference type="PANTHER" id="PTHR36359:SF1">
    <property type="entry name" value="PROTEIN RESISTANCE TO PHYTOPHTHORA 1, CHLOROPLASTIC"/>
    <property type="match status" value="1"/>
</dbReference>
<accession>A0AAD3DIX7</accession>
<proteinExistence type="predicted"/>
<dbReference type="EMBL" id="BMAR01000002">
    <property type="protein sequence ID" value="GFR42054.1"/>
    <property type="molecule type" value="Genomic_DNA"/>
</dbReference>
<dbReference type="AlphaFoldDB" id="A0AAD3DIX7"/>
<dbReference type="Proteomes" id="UP001054857">
    <property type="component" value="Unassembled WGS sequence"/>
</dbReference>
<evidence type="ECO:0000313" key="3">
    <source>
        <dbReference type="EMBL" id="GFR42054.1"/>
    </source>
</evidence>
<gene>
    <name evidence="3" type="ORF">Agub_g2870</name>
</gene>
<evidence type="ECO:0000313" key="4">
    <source>
        <dbReference type="Proteomes" id="UP001054857"/>
    </source>
</evidence>
<feature type="region of interest" description="Disordered" evidence="1">
    <location>
        <begin position="37"/>
        <end position="58"/>
    </location>
</feature>
<keyword evidence="2" id="KW-0812">Transmembrane</keyword>
<organism evidence="3 4">
    <name type="scientific">Astrephomene gubernaculifera</name>
    <dbReference type="NCBI Taxonomy" id="47775"/>
    <lineage>
        <taxon>Eukaryota</taxon>
        <taxon>Viridiplantae</taxon>
        <taxon>Chlorophyta</taxon>
        <taxon>core chlorophytes</taxon>
        <taxon>Chlorophyceae</taxon>
        <taxon>CS clade</taxon>
        <taxon>Chlamydomonadales</taxon>
        <taxon>Astrephomenaceae</taxon>
        <taxon>Astrephomene</taxon>
    </lineage>
</organism>
<dbReference type="GO" id="GO:0006952">
    <property type="term" value="P:defense response"/>
    <property type="evidence" value="ECO:0007669"/>
    <property type="project" value="InterPro"/>
</dbReference>
<keyword evidence="2" id="KW-1133">Transmembrane helix</keyword>
<keyword evidence="2" id="KW-0472">Membrane</keyword>
<feature type="transmembrane region" description="Helical" evidence="2">
    <location>
        <begin position="153"/>
        <end position="172"/>
    </location>
</feature>
<keyword evidence="4" id="KW-1185">Reference proteome</keyword>
<protein>
    <submittedName>
        <fullName evidence="3">Uncharacterized protein</fullName>
    </submittedName>
</protein>
<feature type="compositionally biased region" description="Low complexity" evidence="1">
    <location>
        <begin position="43"/>
        <end position="57"/>
    </location>
</feature>
<name>A0AAD3DIX7_9CHLO</name>
<dbReference type="PANTHER" id="PTHR36359">
    <property type="entry name" value="PROTEIN RESISTANCE TO PHYTOPHTHORA 1, CHLOROPLASTIC"/>
    <property type="match status" value="1"/>
</dbReference>
<comment type="caution">
    <text evidence="3">The sequence shown here is derived from an EMBL/GenBank/DDBJ whole genome shotgun (WGS) entry which is preliminary data.</text>
</comment>
<reference evidence="3 4" key="1">
    <citation type="journal article" date="2021" name="Sci. Rep.">
        <title>Genome sequencing of the multicellular alga Astrephomene provides insights into convergent evolution of germ-soma differentiation.</title>
        <authorList>
            <person name="Yamashita S."/>
            <person name="Yamamoto K."/>
            <person name="Matsuzaki R."/>
            <person name="Suzuki S."/>
            <person name="Yamaguchi H."/>
            <person name="Hirooka S."/>
            <person name="Minakuchi Y."/>
            <person name="Miyagishima S."/>
            <person name="Kawachi M."/>
            <person name="Toyoda A."/>
            <person name="Nozaki H."/>
        </authorList>
    </citation>
    <scope>NUCLEOTIDE SEQUENCE [LARGE SCALE GENOMIC DNA]</scope>
    <source>
        <strain evidence="3 4">NIES-4017</strain>
    </source>
</reference>
<sequence length="235" mass="25500">MQTIQRHLSPVGSKTATRQVAFSGCRLLARKCVVRSGSNGAPQTTTEQQSTSSSTTTVDLDKELTKFTRKAAGTFAPRSSTKQENPAVKGSVLYNVFEYQAWICLVAGGLLSFNLIWPTDEPSIPRLLGMWSIWMFTIPSLRAKECTAREKDALNVLFLLVPLVNVVLPFVWKSFPFIFSSNVAALGLVYWWKGVWKEVYGLPLAWDGEAAAGATAAAGDASESVSGDSNGSAQE</sequence>
<dbReference type="InterPro" id="IPR044966">
    <property type="entry name" value="RPH1"/>
</dbReference>
<evidence type="ECO:0000256" key="1">
    <source>
        <dbReference type="SAM" id="MobiDB-lite"/>
    </source>
</evidence>